<sequence>MHSQLKQKKKMKNIGELKKIYKIILDTCFIFNDYPYYDIATEEYFNNELGFYDSMYIALVRKLEFDGIVSFDKHFSNRGINKID</sequence>
<dbReference type="SUPFAM" id="SSF88723">
    <property type="entry name" value="PIN domain-like"/>
    <property type="match status" value="1"/>
</dbReference>
<reference evidence="1 2" key="1">
    <citation type="submission" date="2016-04" db="EMBL/GenBank/DDBJ databases">
        <title>Genome sequence of Methanobrevibacter filiformis DSM 11501.</title>
        <authorList>
            <person name="Poehlein A."/>
            <person name="Seedorf H."/>
            <person name="Daniel R."/>
        </authorList>
    </citation>
    <scope>NUCLEOTIDE SEQUENCE [LARGE SCALE GENOMIC DNA]</scope>
    <source>
        <strain evidence="1 2">DSM 11501</strain>
    </source>
</reference>
<name>A0A166CJ81_9EURY</name>
<evidence type="ECO:0000313" key="2">
    <source>
        <dbReference type="Proteomes" id="UP000077066"/>
    </source>
</evidence>
<organism evidence="1 2">
    <name type="scientific">Methanobrevibacter filiformis</name>
    <dbReference type="NCBI Taxonomy" id="55758"/>
    <lineage>
        <taxon>Archaea</taxon>
        <taxon>Methanobacteriati</taxon>
        <taxon>Methanobacteriota</taxon>
        <taxon>Methanomada group</taxon>
        <taxon>Methanobacteria</taxon>
        <taxon>Methanobacteriales</taxon>
        <taxon>Methanobacteriaceae</taxon>
        <taxon>Methanobrevibacter</taxon>
    </lineage>
</organism>
<comment type="caution">
    <text evidence="1">The sequence shown here is derived from an EMBL/GenBank/DDBJ whole genome shotgun (WGS) entry which is preliminary data.</text>
</comment>
<dbReference type="Proteomes" id="UP000077066">
    <property type="component" value="Unassembled WGS sequence"/>
</dbReference>
<evidence type="ECO:0000313" key="1">
    <source>
        <dbReference type="EMBL" id="KZX14570.1"/>
    </source>
</evidence>
<evidence type="ECO:0008006" key="3">
    <source>
        <dbReference type="Google" id="ProtNLM"/>
    </source>
</evidence>
<gene>
    <name evidence="1" type="ORF">MBFIL_08440</name>
</gene>
<dbReference type="InterPro" id="IPR029060">
    <property type="entry name" value="PIN-like_dom_sf"/>
</dbReference>
<protein>
    <recommendedName>
        <fullName evidence="3">PIN domain-containing protein</fullName>
    </recommendedName>
</protein>
<dbReference type="EMBL" id="LWMT01000141">
    <property type="protein sequence ID" value="KZX14570.1"/>
    <property type="molecule type" value="Genomic_DNA"/>
</dbReference>
<accession>A0A166CJ81</accession>
<dbReference type="Gene3D" id="3.40.50.1010">
    <property type="entry name" value="5'-nuclease"/>
    <property type="match status" value="1"/>
</dbReference>
<dbReference type="AlphaFoldDB" id="A0A166CJ81"/>
<dbReference type="PATRIC" id="fig|55758.3.peg.950"/>
<dbReference type="RefSeq" id="WP_157078655.1">
    <property type="nucleotide sequence ID" value="NZ_LWMT01000141.1"/>
</dbReference>
<proteinExistence type="predicted"/>
<keyword evidence="2" id="KW-1185">Reference proteome</keyword>